<dbReference type="GeneID" id="116287361"/>
<feature type="region of interest" description="Disordered" evidence="1">
    <location>
        <begin position="244"/>
        <end position="323"/>
    </location>
</feature>
<dbReference type="PROSITE" id="PS00845">
    <property type="entry name" value="CAP_GLY_1"/>
    <property type="match status" value="1"/>
</dbReference>
<sequence length="515" mass="55671">MSNYMADSNSNSSGSSSSAEHSGSGQSTRKTSRRPKVAATDSPTLNSSSSSLTPKWLAKTKAKDGHGHGSNIYNLVDCDVDRETAARAVAMVVRAANKRGYVSLCTEFATLLRDKERLQTELKLNLLAQKSKRTATTSNQCTSCSSTDSGSGGSASSTTRGTQTKPFTLLESSASSVGSSSLPTVCADACVSTEEYINLSDNGCSHPTEKNSTVDQELRKAKEYVSKLEYQLYAVKAENQALKTQLRHSQKPASKVSHLGLNESQGHNKVVKGSKLEKDRKSPESTIAPQASPISKRTLKKETAQSFSSHLKKDQNPNHDQSCSLKSCVKHRIRNGFGQSTPTKIYPMPSNEPPPILSADSKPQSAGNQLVPLQLNKYQSSCDKKPVGHMPKVLPKIGDFVVVQGEVKGYVNYIGPLKGGTSNYVGLHLNSPVGNNNGSIDGVRYFTCPANYGAFVCVQDITQVIPKSPPKEVISVNNMPFQSKNELNRPNCFERSANNQFTQDQEERLSVEIAA</sequence>
<dbReference type="SMART" id="SM01052">
    <property type="entry name" value="CAP_GLY"/>
    <property type="match status" value="1"/>
</dbReference>
<feature type="domain" description="CAP-Gly" evidence="2">
    <location>
        <begin position="415"/>
        <end position="457"/>
    </location>
</feature>
<dbReference type="OrthoDB" id="5968170at2759"/>
<dbReference type="InParanoid" id="A0A6P8HB51"/>
<dbReference type="PROSITE" id="PS50245">
    <property type="entry name" value="CAP_GLY_2"/>
    <property type="match status" value="1"/>
</dbReference>
<evidence type="ECO:0000256" key="1">
    <source>
        <dbReference type="SAM" id="MobiDB-lite"/>
    </source>
</evidence>
<proteinExistence type="predicted"/>
<feature type="compositionally biased region" description="Low complexity" evidence="1">
    <location>
        <begin position="42"/>
        <end position="52"/>
    </location>
</feature>
<feature type="compositionally biased region" description="Polar residues" evidence="1">
    <location>
        <begin position="284"/>
        <end position="295"/>
    </location>
</feature>
<evidence type="ECO:0000259" key="2">
    <source>
        <dbReference type="PROSITE" id="PS50245"/>
    </source>
</evidence>
<feature type="compositionally biased region" description="Low complexity" evidence="1">
    <location>
        <begin position="8"/>
        <end position="27"/>
    </location>
</feature>
<accession>A0A6P8HB51</accession>
<gene>
    <name evidence="4" type="primary">LOC116287361</name>
</gene>
<keyword evidence="3" id="KW-1185">Reference proteome</keyword>
<dbReference type="InterPro" id="IPR000938">
    <property type="entry name" value="CAP-Gly_domain"/>
</dbReference>
<reference evidence="4" key="1">
    <citation type="submission" date="2025-08" db="UniProtKB">
        <authorList>
            <consortium name="RefSeq"/>
        </authorList>
    </citation>
    <scope>IDENTIFICATION</scope>
    <source>
        <tissue evidence="4">Tentacle</tissue>
    </source>
</reference>
<dbReference type="InterPro" id="IPR036859">
    <property type="entry name" value="CAP-Gly_dom_sf"/>
</dbReference>
<dbReference type="RefSeq" id="XP_031549897.1">
    <property type="nucleotide sequence ID" value="XM_031694037.1"/>
</dbReference>
<dbReference type="Proteomes" id="UP000515163">
    <property type="component" value="Unplaced"/>
</dbReference>
<evidence type="ECO:0000313" key="3">
    <source>
        <dbReference type="Proteomes" id="UP000515163"/>
    </source>
</evidence>
<name>A0A6P8HB51_ACTTE</name>
<feature type="region of interest" description="Disordered" evidence="1">
    <location>
        <begin position="1"/>
        <end position="52"/>
    </location>
</feature>
<feature type="region of interest" description="Disordered" evidence="1">
    <location>
        <begin position="138"/>
        <end position="165"/>
    </location>
</feature>
<feature type="compositionally biased region" description="Basic and acidic residues" evidence="1">
    <location>
        <begin position="274"/>
        <end position="283"/>
    </location>
</feature>
<dbReference type="Pfam" id="PF01302">
    <property type="entry name" value="CAP_GLY"/>
    <property type="match status" value="1"/>
</dbReference>
<dbReference type="Gene3D" id="2.30.30.190">
    <property type="entry name" value="CAP Gly-rich-like domain"/>
    <property type="match status" value="1"/>
</dbReference>
<evidence type="ECO:0000313" key="4">
    <source>
        <dbReference type="RefSeq" id="XP_031549897.1"/>
    </source>
</evidence>
<feature type="compositionally biased region" description="Low complexity" evidence="1">
    <location>
        <begin position="138"/>
        <end position="164"/>
    </location>
</feature>
<dbReference type="SUPFAM" id="SSF74924">
    <property type="entry name" value="Cap-Gly domain"/>
    <property type="match status" value="1"/>
</dbReference>
<protein>
    <submittedName>
        <fullName evidence="4">Uncharacterized protein LOC116287361</fullName>
    </submittedName>
</protein>
<dbReference type="KEGG" id="aten:116287361"/>
<organism evidence="3 4">
    <name type="scientific">Actinia tenebrosa</name>
    <name type="common">Australian red waratah sea anemone</name>
    <dbReference type="NCBI Taxonomy" id="6105"/>
    <lineage>
        <taxon>Eukaryota</taxon>
        <taxon>Metazoa</taxon>
        <taxon>Cnidaria</taxon>
        <taxon>Anthozoa</taxon>
        <taxon>Hexacorallia</taxon>
        <taxon>Actiniaria</taxon>
        <taxon>Actiniidae</taxon>
        <taxon>Actinia</taxon>
    </lineage>
</organism>
<dbReference type="AlphaFoldDB" id="A0A6P8HB51"/>